<dbReference type="RefSeq" id="WP_093330687.1">
    <property type="nucleotide sequence ID" value="NZ_AP027363.1"/>
</dbReference>
<dbReference type="InterPro" id="IPR028344">
    <property type="entry name" value="ParE1/4"/>
</dbReference>
<dbReference type="AlphaFoldDB" id="A0A1I0GCA1"/>
<accession>A0A1I0GCA1</accession>
<dbReference type="InterPro" id="IPR035093">
    <property type="entry name" value="RelE/ParE_toxin_dom_sf"/>
</dbReference>
<proteinExistence type="inferred from homology"/>
<dbReference type="PANTHER" id="PTHR33755:SF9">
    <property type="entry name" value="TOXIN PARE1"/>
    <property type="match status" value="1"/>
</dbReference>
<evidence type="ECO:0000256" key="1">
    <source>
        <dbReference type="ARBA" id="ARBA00006226"/>
    </source>
</evidence>
<evidence type="ECO:0000256" key="2">
    <source>
        <dbReference type="ARBA" id="ARBA00022649"/>
    </source>
</evidence>
<reference evidence="4 5" key="1">
    <citation type="submission" date="2016-10" db="EMBL/GenBank/DDBJ databases">
        <authorList>
            <person name="de Groot N.N."/>
        </authorList>
    </citation>
    <scope>NUCLEOTIDE SEQUENCE [LARGE SCALE GENOMIC DNA]</scope>
    <source>
        <strain evidence="4 5">DSM 19706</strain>
    </source>
</reference>
<dbReference type="InterPro" id="IPR007712">
    <property type="entry name" value="RelE/ParE_toxin"/>
</dbReference>
<dbReference type="STRING" id="349064.SAMN05660429_02379"/>
<dbReference type="InterPro" id="IPR051803">
    <property type="entry name" value="TA_system_RelE-like_toxin"/>
</dbReference>
<keyword evidence="5" id="KW-1185">Reference proteome</keyword>
<organism evidence="4 5">
    <name type="scientific">Thalassotalea agarivorans</name>
    <name type="common">Thalassomonas agarivorans</name>
    <dbReference type="NCBI Taxonomy" id="349064"/>
    <lineage>
        <taxon>Bacteria</taxon>
        <taxon>Pseudomonadati</taxon>
        <taxon>Pseudomonadota</taxon>
        <taxon>Gammaproteobacteria</taxon>
        <taxon>Alteromonadales</taxon>
        <taxon>Colwelliaceae</taxon>
        <taxon>Thalassotalea</taxon>
    </lineage>
</organism>
<keyword evidence="2" id="KW-1277">Toxin-antitoxin system</keyword>
<dbReference type="Proteomes" id="UP000199308">
    <property type="component" value="Unassembled WGS sequence"/>
</dbReference>
<dbReference type="Gene3D" id="3.30.2310.20">
    <property type="entry name" value="RelE-like"/>
    <property type="match status" value="1"/>
</dbReference>
<evidence type="ECO:0000313" key="4">
    <source>
        <dbReference type="EMBL" id="SET67831.1"/>
    </source>
</evidence>
<evidence type="ECO:0000256" key="3">
    <source>
        <dbReference type="PIRNR" id="PIRNR029218"/>
    </source>
</evidence>
<protein>
    <recommendedName>
        <fullName evidence="3">Toxin</fullName>
    </recommendedName>
</protein>
<sequence>MNLFLLSNKAKNDLGNIALFSYHRWGKEQRNIYIRQFDEAFGLLAKNPSIGIPCNNIQKDFYKFPQGSHLIFYKLIDKNSIHIIRILHKSVDVSAIIED</sequence>
<comment type="similarity">
    <text evidence="1 3">Belongs to the RelE toxin family.</text>
</comment>
<dbReference type="PIRSF" id="PIRSF029218">
    <property type="entry name" value="ParE"/>
    <property type="match status" value="1"/>
</dbReference>
<name>A0A1I0GCA1_THASX</name>
<evidence type="ECO:0000313" key="5">
    <source>
        <dbReference type="Proteomes" id="UP000199308"/>
    </source>
</evidence>
<dbReference type="PANTHER" id="PTHR33755">
    <property type="entry name" value="TOXIN PARE1-RELATED"/>
    <property type="match status" value="1"/>
</dbReference>
<dbReference type="Pfam" id="PF05016">
    <property type="entry name" value="ParE_toxin"/>
    <property type="match status" value="1"/>
</dbReference>
<gene>
    <name evidence="4" type="ORF">SAMN05660429_02379</name>
</gene>
<dbReference type="EMBL" id="FOHK01000011">
    <property type="protein sequence ID" value="SET67831.1"/>
    <property type="molecule type" value="Genomic_DNA"/>
</dbReference>
<dbReference type="OrthoDB" id="516834at2"/>